<sequence length="91" mass="10362">MGIVKRDMSNSMTHNPKIEGKNTIKGLGTRKEDPGENIVKRSKTRKQHIDRERQGRTRMNTRETNKFLGNIKVDSPQLGLMSNGLTNSRKV</sequence>
<protein>
    <submittedName>
        <fullName evidence="2">Uncharacterized protein</fullName>
    </submittedName>
</protein>
<accession>A0AAV2FYG8</accession>
<dbReference type="AlphaFoldDB" id="A0AAV2FYG8"/>
<feature type="region of interest" description="Disordered" evidence="1">
    <location>
        <begin position="1"/>
        <end position="62"/>
    </location>
</feature>
<gene>
    <name evidence="2" type="ORF">LTRI10_LOCUS43348</name>
</gene>
<feature type="compositionally biased region" description="Basic and acidic residues" evidence="1">
    <location>
        <begin position="47"/>
        <end position="62"/>
    </location>
</feature>
<dbReference type="EMBL" id="OZ034820">
    <property type="protein sequence ID" value="CAL1403410.1"/>
    <property type="molecule type" value="Genomic_DNA"/>
</dbReference>
<organism evidence="2 3">
    <name type="scientific">Linum trigynum</name>
    <dbReference type="NCBI Taxonomy" id="586398"/>
    <lineage>
        <taxon>Eukaryota</taxon>
        <taxon>Viridiplantae</taxon>
        <taxon>Streptophyta</taxon>
        <taxon>Embryophyta</taxon>
        <taxon>Tracheophyta</taxon>
        <taxon>Spermatophyta</taxon>
        <taxon>Magnoliopsida</taxon>
        <taxon>eudicotyledons</taxon>
        <taxon>Gunneridae</taxon>
        <taxon>Pentapetalae</taxon>
        <taxon>rosids</taxon>
        <taxon>fabids</taxon>
        <taxon>Malpighiales</taxon>
        <taxon>Linaceae</taxon>
        <taxon>Linum</taxon>
    </lineage>
</organism>
<dbReference type="Proteomes" id="UP001497516">
    <property type="component" value="Chromosome 7"/>
</dbReference>
<keyword evidence="3" id="KW-1185">Reference proteome</keyword>
<evidence type="ECO:0000256" key="1">
    <source>
        <dbReference type="SAM" id="MobiDB-lite"/>
    </source>
</evidence>
<proteinExistence type="predicted"/>
<reference evidence="2 3" key="1">
    <citation type="submission" date="2024-04" db="EMBL/GenBank/DDBJ databases">
        <authorList>
            <person name="Fracassetti M."/>
        </authorList>
    </citation>
    <scope>NUCLEOTIDE SEQUENCE [LARGE SCALE GENOMIC DNA]</scope>
</reference>
<evidence type="ECO:0000313" key="2">
    <source>
        <dbReference type="EMBL" id="CAL1403410.1"/>
    </source>
</evidence>
<evidence type="ECO:0000313" key="3">
    <source>
        <dbReference type="Proteomes" id="UP001497516"/>
    </source>
</evidence>
<name>A0AAV2FYG8_9ROSI</name>